<reference evidence="4 5" key="1">
    <citation type="submission" date="2019-07" db="EMBL/GenBank/DDBJ databases">
        <title>Draft genome assembly of a fouling barnacle, Amphibalanus amphitrite (Darwin, 1854): The first reference genome for Thecostraca.</title>
        <authorList>
            <person name="Kim W."/>
        </authorList>
    </citation>
    <scope>NUCLEOTIDE SEQUENCE [LARGE SCALE GENOMIC DNA]</scope>
    <source>
        <strain evidence="4">SNU_AA5</strain>
        <tissue evidence="4">Soma without cirri and trophi</tissue>
    </source>
</reference>
<evidence type="ECO:0000313" key="4">
    <source>
        <dbReference type="EMBL" id="KAF0292466.1"/>
    </source>
</evidence>
<dbReference type="PANTHER" id="PTHR45775:SF6">
    <property type="entry name" value="RAD, GEM_KIR FAMILY MEMBER 2, ISOFORM C"/>
    <property type="match status" value="1"/>
</dbReference>
<dbReference type="OrthoDB" id="5239715at2759"/>
<dbReference type="Gene3D" id="3.40.50.300">
    <property type="entry name" value="P-loop containing nucleotide triphosphate hydrolases"/>
    <property type="match status" value="1"/>
</dbReference>
<dbReference type="Proteomes" id="UP000440578">
    <property type="component" value="Unassembled WGS sequence"/>
</dbReference>
<organism evidence="4 5">
    <name type="scientific">Amphibalanus amphitrite</name>
    <name type="common">Striped barnacle</name>
    <name type="synonym">Balanus amphitrite</name>
    <dbReference type="NCBI Taxonomy" id="1232801"/>
    <lineage>
        <taxon>Eukaryota</taxon>
        <taxon>Metazoa</taxon>
        <taxon>Ecdysozoa</taxon>
        <taxon>Arthropoda</taxon>
        <taxon>Crustacea</taxon>
        <taxon>Multicrustacea</taxon>
        <taxon>Cirripedia</taxon>
        <taxon>Thoracica</taxon>
        <taxon>Thoracicalcarea</taxon>
        <taxon>Balanomorpha</taxon>
        <taxon>Balanoidea</taxon>
        <taxon>Balanidae</taxon>
        <taxon>Amphibalaninae</taxon>
        <taxon>Amphibalanus</taxon>
    </lineage>
</organism>
<comment type="caution">
    <text evidence="4">The sequence shown here is derived from an EMBL/GenBank/DDBJ whole genome shotgun (WGS) entry which is preliminary data.</text>
</comment>
<evidence type="ECO:0000256" key="3">
    <source>
        <dbReference type="SAM" id="MobiDB-lite"/>
    </source>
</evidence>
<dbReference type="GO" id="GO:0005246">
    <property type="term" value="F:calcium channel regulator activity"/>
    <property type="evidence" value="ECO:0007669"/>
    <property type="project" value="TreeGrafter"/>
</dbReference>
<dbReference type="PANTHER" id="PTHR45775">
    <property type="entry name" value="RAD, GEM/KIR FAMILY MEMBER 2, ISOFORM C"/>
    <property type="match status" value="1"/>
</dbReference>
<evidence type="ECO:0000313" key="5">
    <source>
        <dbReference type="Proteomes" id="UP000440578"/>
    </source>
</evidence>
<dbReference type="InterPro" id="IPR001806">
    <property type="entry name" value="Small_GTPase"/>
</dbReference>
<keyword evidence="2" id="KW-0597">Phosphoprotein</keyword>
<dbReference type="GO" id="GO:0005886">
    <property type="term" value="C:plasma membrane"/>
    <property type="evidence" value="ECO:0007669"/>
    <property type="project" value="TreeGrafter"/>
</dbReference>
<feature type="region of interest" description="Disordered" evidence="3">
    <location>
        <begin position="16"/>
        <end position="61"/>
    </location>
</feature>
<evidence type="ECO:0000256" key="2">
    <source>
        <dbReference type="ARBA" id="ARBA00022553"/>
    </source>
</evidence>
<dbReference type="InterPro" id="IPR051641">
    <property type="entry name" value="RGK_GTP-binding_reg"/>
</dbReference>
<accession>A0A6A4VD89</accession>
<feature type="compositionally biased region" description="Pro residues" evidence="3">
    <location>
        <begin position="48"/>
        <end position="61"/>
    </location>
</feature>
<dbReference type="AlphaFoldDB" id="A0A6A4VD89"/>
<dbReference type="EMBL" id="VIIS01001810">
    <property type="protein sequence ID" value="KAF0292466.1"/>
    <property type="molecule type" value="Genomic_DNA"/>
</dbReference>
<dbReference type="Pfam" id="PF00071">
    <property type="entry name" value="Ras"/>
    <property type="match status" value="1"/>
</dbReference>
<dbReference type="PROSITE" id="PS51421">
    <property type="entry name" value="RAS"/>
    <property type="match status" value="1"/>
</dbReference>
<dbReference type="InterPro" id="IPR027417">
    <property type="entry name" value="P-loop_NTPase"/>
</dbReference>
<name>A0A6A4VD89_AMPAM</name>
<dbReference type="SMART" id="SM00173">
    <property type="entry name" value="RAS"/>
    <property type="match status" value="1"/>
</dbReference>
<proteinExistence type="inferred from homology"/>
<dbReference type="SMART" id="SM00175">
    <property type="entry name" value="RAB"/>
    <property type="match status" value="1"/>
</dbReference>
<evidence type="ECO:0000256" key="1">
    <source>
        <dbReference type="ARBA" id="ARBA00008846"/>
    </source>
</evidence>
<dbReference type="SUPFAM" id="SSF52540">
    <property type="entry name" value="P-loop containing nucleoside triphosphate hydrolases"/>
    <property type="match status" value="1"/>
</dbReference>
<keyword evidence="5" id="KW-1185">Reference proteome</keyword>
<dbReference type="GO" id="GO:0003924">
    <property type="term" value="F:GTPase activity"/>
    <property type="evidence" value="ECO:0007669"/>
    <property type="project" value="InterPro"/>
</dbReference>
<dbReference type="GO" id="GO:0005525">
    <property type="term" value="F:GTP binding"/>
    <property type="evidence" value="ECO:0007669"/>
    <property type="project" value="InterPro"/>
</dbReference>
<comment type="similarity">
    <text evidence="1">Belongs to the small GTPase superfamily. RGK family.</text>
</comment>
<gene>
    <name evidence="4" type="primary">Rem1</name>
    <name evidence="4" type="ORF">FJT64_009532</name>
</gene>
<sequence>MRADTGRPGQHAMACWVEDGGAGGAPHHLRRRSSQLEVEPRALSQSPPTGPPAPASTPTPPAIHHVVPLGGAGVGKTALVRQFLSSEYMNGYDTAGGLGGAPALTVYVDERETRLVIYSVTDAASFSEAASLAAAALHLRRHVPARRYTGGNKADLVRARVVSTAEGRHLAMAHGCKFIECSGGMNHRVDELLAGLASQLRLRADGAGRGCQRRRGSLGFLDKLLHRQSHSKSCQNLFT</sequence>
<protein>
    <submittedName>
        <fullName evidence="4">GTP-binding protein REM 1</fullName>
    </submittedName>
</protein>